<dbReference type="PANTHER" id="PTHR12726">
    <property type="entry name" value="CERAMIDE GLUCOSYLTRANSFERASE"/>
    <property type="match status" value="1"/>
</dbReference>
<evidence type="ECO:0000256" key="13">
    <source>
        <dbReference type="ARBA" id="ARBA00023136"/>
    </source>
</evidence>
<sequence>MPYYNWVYFVQLAIVAGVMVILFLLVFSHTMAIIFARSHFYKKVAFEPAAVEAGLPGVSIIKPLVGIDKNVYSNLETYFRLDYPRYELLFCLESADDAVTMVVDTLMQKYPKVDTRVFTSPVRHNVNPKINNMMQGYSAAKYDLVMVSDSGVKMRPEALMDMVWCMSQKDIGIVHQMPFIEQRPGFRNLAHSTHFGCTHAKFYISAHCLGINCCTGMSCLLRKPVIDKKPGGLAYFGRYLAEDFFVAQHFIENGYKMTLSHYPALQDGSGEVRGLRRRLIRWLQLRVAMVPQLVVLEMLAECLVSGAMGAWAFAFLLPSLVNPIVYFLTHCLIWLLADYTLLCSCLDPAEPLMFSRLAFMFTWLFWIGTQPITVVRSLFHSEIVWRDKRFRLQWGGNTVELPGLPVNLSAAKQAV</sequence>
<dbReference type="WBParaSite" id="maker-uti_cns_0046490-snap-gene-0.12-mRNA-1">
    <property type="protein sequence ID" value="maker-uti_cns_0046490-snap-gene-0.12-mRNA-1"/>
    <property type="gene ID" value="maker-uti_cns_0046490-snap-gene-0.12"/>
</dbReference>
<dbReference type="Gene3D" id="3.90.550.10">
    <property type="entry name" value="Spore Coat Polysaccharide Biosynthesis Protein SpsA, Chain A"/>
    <property type="match status" value="1"/>
</dbReference>
<comment type="pathway">
    <text evidence="3">Sphingolipid metabolism.</text>
</comment>
<dbReference type="GO" id="GO:0008120">
    <property type="term" value="F:ceramide glucosyltransferase activity"/>
    <property type="evidence" value="ECO:0007669"/>
    <property type="project" value="UniProtKB-EC"/>
</dbReference>
<evidence type="ECO:0000256" key="10">
    <source>
        <dbReference type="ARBA" id="ARBA00022989"/>
    </source>
</evidence>
<evidence type="ECO:0000313" key="19">
    <source>
        <dbReference type="WBParaSite" id="maker-uti_cns_0046490-snap-gene-0.12-mRNA-1"/>
    </source>
</evidence>
<keyword evidence="13 16" id="KW-0472">Membrane</keyword>
<dbReference type="AlphaFoldDB" id="A0A1I8G4E6"/>
<proteinExistence type="inferred from homology"/>
<evidence type="ECO:0000256" key="7">
    <source>
        <dbReference type="ARBA" id="ARBA00022676"/>
    </source>
</evidence>
<organism evidence="17 18">
    <name type="scientific">Macrostomum lignano</name>
    <dbReference type="NCBI Taxonomy" id="282301"/>
    <lineage>
        <taxon>Eukaryota</taxon>
        <taxon>Metazoa</taxon>
        <taxon>Spiralia</taxon>
        <taxon>Lophotrochozoa</taxon>
        <taxon>Platyhelminthes</taxon>
        <taxon>Rhabditophora</taxon>
        <taxon>Macrostomorpha</taxon>
        <taxon>Macrostomida</taxon>
        <taxon>Macrostomidae</taxon>
        <taxon>Macrostomum</taxon>
    </lineage>
</organism>
<keyword evidence="8" id="KW-0808">Transferase</keyword>
<comment type="catalytic activity">
    <reaction evidence="14">
        <text>UDP-alpha-D-xylose + an N-acylsphing-4-enine = a beta-D-xylosyl-(1&lt;-&gt;1')-N-acylsphing-4-enine + UDP + H(+)</text>
        <dbReference type="Rhea" id="RHEA:70243"/>
        <dbReference type="ChEBI" id="CHEBI:15378"/>
        <dbReference type="ChEBI" id="CHEBI:52639"/>
        <dbReference type="ChEBI" id="CHEBI:57632"/>
        <dbReference type="ChEBI" id="CHEBI:58223"/>
        <dbReference type="ChEBI" id="CHEBI:189068"/>
    </reaction>
    <physiologicalReaction direction="left-to-right" evidence="14">
        <dbReference type="Rhea" id="RHEA:70244"/>
    </physiologicalReaction>
</comment>
<keyword evidence="12" id="KW-0443">Lipid metabolism</keyword>
<evidence type="ECO:0000256" key="12">
    <source>
        <dbReference type="ARBA" id="ARBA00023098"/>
    </source>
</evidence>
<keyword evidence="10 16" id="KW-1133">Transmembrane helix</keyword>
<evidence type="ECO:0000256" key="5">
    <source>
        <dbReference type="ARBA" id="ARBA00012699"/>
    </source>
</evidence>
<dbReference type="Pfam" id="PF13506">
    <property type="entry name" value="Glyco_transf_21"/>
    <property type="match status" value="1"/>
</dbReference>
<dbReference type="PANTHER" id="PTHR12726:SF0">
    <property type="entry name" value="CERAMIDE GLUCOSYLTRANSFERASE"/>
    <property type="match status" value="1"/>
</dbReference>
<dbReference type="SUPFAM" id="SSF53448">
    <property type="entry name" value="Nucleotide-diphospho-sugar transferases"/>
    <property type="match status" value="1"/>
</dbReference>
<evidence type="ECO:0000256" key="3">
    <source>
        <dbReference type="ARBA" id="ARBA00004991"/>
    </source>
</evidence>
<keyword evidence="17" id="KW-1185">Reference proteome</keyword>
<dbReference type="InterPro" id="IPR029044">
    <property type="entry name" value="Nucleotide-diphossugar_trans"/>
</dbReference>
<evidence type="ECO:0000256" key="14">
    <source>
        <dbReference type="ARBA" id="ARBA00047869"/>
    </source>
</evidence>
<keyword evidence="11" id="KW-0333">Golgi apparatus</keyword>
<dbReference type="UniPathway" id="UPA00222"/>
<dbReference type="OrthoDB" id="1483400at2759"/>
<evidence type="ECO:0000256" key="8">
    <source>
        <dbReference type="ARBA" id="ARBA00022679"/>
    </source>
</evidence>
<comment type="similarity">
    <text evidence="4">Belongs to the glycosyltransferase 2 family.</text>
</comment>
<evidence type="ECO:0000313" key="18">
    <source>
        <dbReference type="WBParaSite" id="maker-uti_cns_0000864-snap-gene-0.4-mRNA-1"/>
    </source>
</evidence>
<evidence type="ECO:0000256" key="2">
    <source>
        <dbReference type="ARBA" id="ARBA00004760"/>
    </source>
</evidence>
<keyword evidence="9 16" id="KW-0812">Transmembrane</keyword>
<comment type="pathway">
    <text evidence="2">Lipid metabolism; sphingolipid metabolism.</text>
</comment>
<reference evidence="18 19" key="1">
    <citation type="submission" date="2016-11" db="UniProtKB">
        <authorList>
            <consortium name="WormBaseParasite"/>
        </authorList>
    </citation>
    <scope>IDENTIFICATION</scope>
</reference>
<keyword evidence="7" id="KW-0328">Glycosyltransferase</keyword>
<evidence type="ECO:0000256" key="6">
    <source>
        <dbReference type="ARBA" id="ARBA00022516"/>
    </source>
</evidence>
<comment type="subcellular location">
    <subcellularLocation>
        <location evidence="1">Golgi apparatus membrane</location>
        <topology evidence="1">Multi-pass membrane protein</topology>
    </subcellularLocation>
</comment>
<evidence type="ECO:0000256" key="16">
    <source>
        <dbReference type="SAM" id="Phobius"/>
    </source>
</evidence>
<dbReference type="Proteomes" id="UP000095280">
    <property type="component" value="Unplaced"/>
</dbReference>
<evidence type="ECO:0000256" key="11">
    <source>
        <dbReference type="ARBA" id="ARBA00023034"/>
    </source>
</evidence>
<feature type="transmembrane region" description="Helical" evidence="16">
    <location>
        <begin position="324"/>
        <end position="345"/>
    </location>
</feature>
<dbReference type="STRING" id="282301.A0A1I8G4E6"/>
<name>A0A1I8G4E6_9PLAT</name>
<dbReference type="WBParaSite" id="maker-uti_cns_0000864-snap-gene-0.4-mRNA-1">
    <property type="protein sequence ID" value="maker-uti_cns_0000864-snap-gene-0.4-mRNA-1"/>
    <property type="gene ID" value="maker-uti_cns_0000864-snap-gene-0.4"/>
</dbReference>
<evidence type="ECO:0000256" key="9">
    <source>
        <dbReference type="ARBA" id="ARBA00022692"/>
    </source>
</evidence>
<evidence type="ECO:0000256" key="1">
    <source>
        <dbReference type="ARBA" id="ARBA00004653"/>
    </source>
</evidence>
<dbReference type="GO" id="GO:0006679">
    <property type="term" value="P:glucosylceramide biosynthetic process"/>
    <property type="evidence" value="ECO:0007669"/>
    <property type="project" value="TreeGrafter"/>
</dbReference>
<accession>A0A1I8G4E6</accession>
<feature type="transmembrane region" description="Helical" evidence="16">
    <location>
        <begin position="6"/>
        <end position="27"/>
    </location>
</feature>
<dbReference type="EC" id="2.4.1.80" evidence="5"/>
<evidence type="ECO:0000256" key="4">
    <source>
        <dbReference type="ARBA" id="ARBA00006739"/>
    </source>
</evidence>
<evidence type="ECO:0000313" key="17">
    <source>
        <dbReference type="Proteomes" id="UP000095280"/>
    </source>
</evidence>
<comment type="catalytic activity">
    <reaction evidence="15">
        <text>N-(9Z-octadecenoyl)-sphing-4-enine + UDP-alpha-D-xylose = beta-D-xylosyl-(1&lt;-&gt;1')-N-(9Z-octadecenoyl)-sphing-4-enine + UDP + H(+)</text>
        <dbReference type="Rhea" id="RHEA:70247"/>
        <dbReference type="ChEBI" id="CHEBI:15378"/>
        <dbReference type="ChEBI" id="CHEBI:57632"/>
        <dbReference type="ChEBI" id="CHEBI:58223"/>
        <dbReference type="ChEBI" id="CHEBI:77996"/>
        <dbReference type="ChEBI" id="CHEBI:189081"/>
    </reaction>
    <physiologicalReaction direction="left-to-right" evidence="15">
        <dbReference type="Rhea" id="RHEA:70248"/>
    </physiologicalReaction>
</comment>
<keyword evidence="6" id="KW-0444">Lipid biosynthesis</keyword>
<protein>
    <recommendedName>
        <fullName evidence="5">ceramide glucosyltransferase</fullName>
        <ecNumber evidence="5">2.4.1.80</ecNumber>
    </recommendedName>
</protein>
<dbReference type="CDD" id="cd02520">
    <property type="entry name" value="Glucosylceramide_synthase"/>
    <property type="match status" value="1"/>
</dbReference>
<dbReference type="GO" id="GO:0000139">
    <property type="term" value="C:Golgi membrane"/>
    <property type="evidence" value="ECO:0007669"/>
    <property type="project" value="UniProtKB-SubCell"/>
</dbReference>
<dbReference type="InterPro" id="IPR025993">
    <property type="entry name" value="Ceramide_glucosylTrfase"/>
</dbReference>
<dbReference type="FunFam" id="3.90.550.10:FF:000041">
    <property type="entry name" value="UDP-glucose ceramide glucosyltransferase"/>
    <property type="match status" value="1"/>
</dbReference>
<evidence type="ECO:0000256" key="15">
    <source>
        <dbReference type="ARBA" id="ARBA00048104"/>
    </source>
</evidence>
<feature type="transmembrane region" description="Helical" evidence="16">
    <location>
        <begin position="357"/>
        <end position="379"/>
    </location>
</feature>